<protein>
    <submittedName>
        <fullName evidence="2">Uncharacterized protein</fullName>
    </submittedName>
</protein>
<keyword evidence="1" id="KW-0175">Coiled coil</keyword>
<accession>A0ABR3FHJ9</accession>
<proteinExistence type="predicted"/>
<feature type="coiled-coil region" evidence="1">
    <location>
        <begin position="42"/>
        <end position="69"/>
    </location>
</feature>
<name>A0ABR3FHJ9_9AGAR</name>
<reference evidence="2 3" key="1">
    <citation type="submission" date="2024-02" db="EMBL/GenBank/DDBJ databases">
        <title>A draft genome for the cacao thread blight pathogen Marasmius crinis-equi.</title>
        <authorList>
            <person name="Cohen S.P."/>
            <person name="Baruah I.K."/>
            <person name="Amoako-Attah I."/>
            <person name="Bukari Y."/>
            <person name="Meinhardt L.W."/>
            <person name="Bailey B.A."/>
        </authorList>
    </citation>
    <scope>NUCLEOTIDE SEQUENCE [LARGE SCALE GENOMIC DNA]</scope>
    <source>
        <strain evidence="2 3">GH-76</strain>
    </source>
</reference>
<dbReference type="EMBL" id="JBAHYK010000378">
    <property type="protein sequence ID" value="KAL0574657.1"/>
    <property type="molecule type" value="Genomic_DNA"/>
</dbReference>
<keyword evidence="3" id="KW-1185">Reference proteome</keyword>
<evidence type="ECO:0000313" key="2">
    <source>
        <dbReference type="EMBL" id="KAL0574657.1"/>
    </source>
</evidence>
<organism evidence="2 3">
    <name type="scientific">Marasmius crinis-equi</name>
    <dbReference type="NCBI Taxonomy" id="585013"/>
    <lineage>
        <taxon>Eukaryota</taxon>
        <taxon>Fungi</taxon>
        <taxon>Dikarya</taxon>
        <taxon>Basidiomycota</taxon>
        <taxon>Agaricomycotina</taxon>
        <taxon>Agaricomycetes</taxon>
        <taxon>Agaricomycetidae</taxon>
        <taxon>Agaricales</taxon>
        <taxon>Marasmiineae</taxon>
        <taxon>Marasmiaceae</taxon>
        <taxon>Marasmius</taxon>
    </lineage>
</organism>
<sequence>MTSRETSEYKQQQSKKVLKRKQMIWRLEKQVEELEGELGESRWDIQDRIKRLEEENNRLRLENARLRSLLGMAGEAVDGWRLTNRYRILDLTHWLSRGQKLAQTLKDTISLDHEIESYQGTMRGTILSFIGANPFKEQIQRQENELRGLRDYFIGCSGPGRWNFEAGSSNYIEKHGDDFTNSTVGRTSRDVHNYHGTTYNTYN</sequence>
<comment type="caution">
    <text evidence="2">The sequence shown here is derived from an EMBL/GenBank/DDBJ whole genome shotgun (WGS) entry which is preliminary data.</text>
</comment>
<gene>
    <name evidence="2" type="ORF">V5O48_007303</name>
</gene>
<evidence type="ECO:0000313" key="3">
    <source>
        <dbReference type="Proteomes" id="UP001465976"/>
    </source>
</evidence>
<dbReference type="Proteomes" id="UP001465976">
    <property type="component" value="Unassembled WGS sequence"/>
</dbReference>
<evidence type="ECO:0000256" key="1">
    <source>
        <dbReference type="SAM" id="Coils"/>
    </source>
</evidence>